<evidence type="ECO:0000256" key="1">
    <source>
        <dbReference type="SAM" id="MobiDB-lite"/>
    </source>
</evidence>
<sequence length="126" mass="14081">MPRLNSPAPCRGQSRTTECWRGAADSRMVGQRWQGLVSGEEEDEKTTGYWLILCAQDHQRRLAGAKVRATVGEQIGDQTRRKGAGEKGGRVKPYQGMEGVTAGEKDEERQELMVWSRYLIAQISSL</sequence>
<proteinExistence type="predicted"/>
<evidence type="ECO:0000313" key="2">
    <source>
        <dbReference type="EMBL" id="KAK9537946.1"/>
    </source>
</evidence>
<evidence type="ECO:0000313" key="3">
    <source>
        <dbReference type="Proteomes" id="UP001488805"/>
    </source>
</evidence>
<name>A0AAW1FTI9_ZOAVI</name>
<dbReference type="EMBL" id="JBCEZU010000034">
    <property type="protein sequence ID" value="KAK9537946.1"/>
    <property type="molecule type" value="Genomic_DNA"/>
</dbReference>
<dbReference type="AlphaFoldDB" id="A0AAW1FTI9"/>
<organism evidence="2 3">
    <name type="scientific">Zoarces viviparus</name>
    <name type="common">Viviparous eelpout</name>
    <name type="synonym">Blennius viviparus</name>
    <dbReference type="NCBI Taxonomy" id="48416"/>
    <lineage>
        <taxon>Eukaryota</taxon>
        <taxon>Metazoa</taxon>
        <taxon>Chordata</taxon>
        <taxon>Craniata</taxon>
        <taxon>Vertebrata</taxon>
        <taxon>Euteleostomi</taxon>
        <taxon>Actinopterygii</taxon>
        <taxon>Neopterygii</taxon>
        <taxon>Teleostei</taxon>
        <taxon>Neoteleostei</taxon>
        <taxon>Acanthomorphata</taxon>
        <taxon>Eupercaria</taxon>
        <taxon>Perciformes</taxon>
        <taxon>Cottioidei</taxon>
        <taxon>Zoarcales</taxon>
        <taxon>Zoarcidae</taxon>
        <taxon>Zoarcinae</taxon>
        <taxon>Zoarces</taxon>
    </lineage>
</organism>
<gene>
    <name evidence="2" type="ORF">VZT92_005516</name>
</gene>
<feature type="compositionally biased region" description="Basic and acidic residues" evidence="1">
    <location>
        <begin position="78"/>
        <end position="89"/>
    </location>
</feature>
<accession>A0AAW1FTI9</accession>
<dbReference type="Proteomes" id="UP001488805">
    <property type="component" value="Unassembled WGS sequence"/>
</dbReference>
<comment type="caution">
    <text evidence="2">The sequence shown here is derived from an EMBL/GenBank/DDBJ whole genome shotgun (WGS) entry which is preliminary data.</text>
</comment>
<feature type="region of interest" description="Disordered" evidence="1">
    <location>
        <begin position="73"/>
        <end position="105"/>
    </location>
</feature>
<protein>
    <submittedName>
        <fullName evidence="2">Uncharacterized protein</fullName>
    </submittedName>
</protein>
<reference evidence="2 3" key="1">
    <citation type="journal article" date="2024" name="Genome Biol. Evol.">
        <title>Chromosome-level genome assembly of the viviparous eelpout Zoarces viviparus.</title>
        <authorList>
            <person name="Fuhrmann N."/>
            <person name="Brasseur M.V."/>
            <person name="Bakowski C.E."/>
            <person name="Podsiadlowski L."/>
            <person name="Prost S."/>
            <person name="Krehenwinkel H."/>
            <person name="Mayer C."/>
        </authorList>
    </citation>
    <scope>NUCLEOTIDE SEQUENCE [LARGE SCALE GENOMIC DNA]</scope>
    <source>
        <strain evidence="2">NO-MEL_2022_Ind0_liver</strain>
    </source>
</reference>
<keyword evidence="3" id="KW-1185">Reference proteome</keyword>